<feature type="domain" description="Ig-like" evidence="8">
    <location>
        <begin position="1708"/>
        <end position="1793"/>
    </location>
</feature>
<dbReference type="NCBIfam" id="TIGR02608">
    <property type="entry name" value="delta_60_rpt"/>
    <property type="match status" value="8"/>
</dbReference>
<keyword evidence="4" id="KW-0969">Cilium</keyword>
<reference evidence="9 10" key="1">
    <citation type="submission" date="2020-08" db="EMBL/GenBank/DDBJ databases">
        <title>Genomic Encyclopedia of Type Strains, Phase IV (KMG-IV): sequencing the most valuable type-strain genomes for metagenomic binning, comparative biology and taxonomic classification.</title>
        <authorList>
            <person name="Goeker M."/>
        </authorList>
    </citation>
    <scope>NUCLEOTIDE SEQUENCE [LARGE SCALE GENOMIC DNA]</scope>
    <source>
        <strain evidence="9 10">DSM 12251</strain>
    </source>
</reference>
<evidence type="ECO:0000256" key="7">
    <source>
        <dbReference type="SAM" id="SignalP"/>
    </source>
</evidence>
<dbReference type="InterPro" id="IPR053879">
    <property type="entry name" value="HYDIN_VesB_CFA65-like_Ig"/>
</dbReference>
<dbReference type="Pfam" id="PF22544">
    <property type="entry name" value="HYDIN_VesB_CFA65-like_Ig"/>
    <property type="match status" value="2"/>
</dbReference>
<organism evidence="9 10">
    <name type="scientific">Prosthecobacter dejongeii</name>
    <dbReference type="NCBI Taxonomy" id="48465"/>
    <lineage>
        <taxon>Bacteria</taxon>
        <taxon>Pseudomonadati</taxon>
        <taxon>Verrucomicrobiota</taxon>
        <taxon>Verrucomicrobiia</taxon>
        <taxon>Verrucomicrobiales</taxon>
        <taxon>Verrucomicrobiaceae</taxon>
        <taxon>Prosthecobacter</taxon>
    </lineage>
</organism>
<dbReference type="SMART" id="SM00409">
    <property type="entry name" value="IG"/>
    <property type="match status" value="3"/>
</dbReference>
<evidence type="ECO:0000256" key="2">
    <source>
        <dbReference type="ARBA" id="ARBA00004496"/>
    </source>
</evidence>
<dbReference type="InterPro" id="IPR003599">
    <property type="entry name" value="Ig_sub"/>
</dbReference>
<dbReference type="InterPro" id="IPR036179">
    <property type="entry name" value="Ig-like_dom_sf"/>
</dbReference>
<accession>A0A7W7YHN6</accession>
<dbReference type="CDD" id="cd00096">
    <property type="entry name" value="Ig"/>
    <property type="match status" value="1"/>
</dbReference>
<dbReference type="Pfam" id="PF05345">
    <property type="entry name" value="He_PIG"/>
    <property type="match status" value="1"/>
</dbReference>
<evidence type="ECO:0000259" key="8">
    <source>
        <dbReference type="PROSITE" id="PS50835"/>
    </source>
</evidence>
<dbReference type="Pfam" id="PF17164">
    <property type="entry name" value="DUF5122"/>
    <property type="match status" value="9"/>
</dbReference>
<dbReference type="Proteomes" id="UP000534294">
    <property type="component" value="Unassembled WGS sequence"/>
</dbReference>
<evidence type="ECO:0000256" key="4">
    <source>
        <dbReference type="ARBA" id="ARBA00023069"/>
    </source>
</evidence>
<dbReference type="InterPro" id="IPR007110">
    <property type="entry name" value="Ig-like_dom"/>
</dbReference>
<feature type="chain" id="PRO_5030569317" evidence="7">
    <location>
        <begin position="28"/>
        <end position="2283"/>
    </location>
</feature>
<comment type="caution">
    <text evidence="9">The sequence shown here is derived from an EMBL/GenBank/DDBJ whole genome shotgun (WGS) entry which is preliminary data.</text>
</comment>
<keyword evidence="7" id="KW-0732">Signal</keyword>
<comment type="subcellular location">
    <subcellularLocation>
        <location evidence="1">Cell projection</location>
        <location evidence="1">Cilium</location>
    </subcellularLocation>
    <subcellularLocation>
        <location evidence="2">Cytoplasm</location>
    </subcellularLocation>
</comment>
<dbReference type="EMBL" id="JACHIF010000001">
    <property type="protein sequence ID" value="MBB5036309.1"/>
    <property type="molecule type" value="Genomic_DNA"/>
</dbReference>
<dbReference type="PANTHER" id="PTHR10075">
    <property type="entry name" value="BASIGIN RELATED"/>
    <property type="match status" value="1"/>
</dbReference>
<gene>
    <name evidence="9" type="ORF">HNQ64_000543</name>
</gene>
<dbReference type="GO" id="GO:0098632">
    <property type="term" value="F:cell-cell adhesion mediator activity"/>
    <property type="evidence" value="ECO:0007669"/>
    <property type="project" value="TreeGrafter"/>
</dbReference>
<dbReference type="SUPFAM" id="SSF48726">
    <property type="entry name" value="Immunoglobulin"/>
    <property type="match status" value="2"/>
</dbReference>
<keyword evidence="6" id="KW-0393">Immunoglobulin domain</keyword>
<dbReference type="PANTHER" id="PTHR10075:SF100">
    <property type="entry name" value="FASCICLIN-2"/>
    <property type="match status" value="1"/>
</dbReference>
<dbReference type="Gene3D" id="2.80.10.50">
    <property type="match status" value="4"/>
</dbReference>
<protein>
    <submittedName>
        <fullName evidence="9">Putative delta-60 repeat protein</fullName>
    </submittedName>
</protein>
<evidence type="ECO:0000256" key="3">
    <source>
        <dbReference type="ARBA" id="ARBA00022490"/>
    </source>
</evidence>
<dbReference type="GO" id="GO:0005886">
    <property type="term" value="C:plasma membrane"/>
    <property type="evidence" value="ECO:0007669"/>
    <property type="project" value="TreeGrafter"/>
</dbReference>
<evidence type="ECO:0000256" key="1">
    <source>
        <dbReference type="ARBA" id="ARBA00004138"/>
    </source>
</evidence>
<evidence type="ECO:0000313" key="10">
    <source>
        <dbReference type="Proteomes" id="UP000534294"/>
    </source>
</evidence>
<dbReference type="SUPFAM" id="SSF63829">
    <property type="entry name" value="Calcium-dependent phosphotriesterase"/>
    <property type="match status" value="1"/>
</dbReference>
<dbReference type="SUPFAM" id="SSF101898">
    <property type="entry name" value="NHL repeat"/>
    <property type="match status" value="1"/>
</dbReference>
<dbReference type="NCBIfam" id="NF012200">
    <property type="entry name" value="choice_anch_D"/>
    <property type="match status" value="2"/>
</dbReference>
<proteinExistence type="predicted"/>
<keyword evidence="10" id="KW-1185">Reference proteome</keyword>
<dbReference type="RefSeq" id="WP_184205039.1">
    <property type="nucleotide sequence ID" value="NZ_JACHIF010000001.1"/>
</dbReference>
<dbReference type="GO" id="GO:0005737">
    <property type="term" value="C:cytoplasm"/>
    <property type="evidence" value="ECO:0007669"/>
    <property type="project" value="UniProtKB-SubCell"/>
</dbReference>
<keyword evidence="3" id="KW-0963">Cytoplasm</keyword>
<dbReference type="Gene3D" id="2.60.40.10">
    <property type="entry name" value="Immunoglobulins"/>
    <property type="match status" value="8"/>
</dbReference>
<dbReference type="GO" id="GO:0007156">
    <property type="term" value="P:homophilic cell adhesion via plasma membrane adhesion molecules"/>
    <property type="evidence" value="ECO:0007669"/>
    <property type="project" value="TreeGrafter"/>
</dbReference>
<dbReference type="InterPro" id="IPR013783">
    <property type="entry name" value="Ig-like_fold"/>
</dbReference>
<evidence type="ECO:0000256" key="5">
    <source>
        <dbReference type="ARBA" id="ARBA00023273"/>
    </source>
</evidence>
<dbReference type="PROSITE" id="PS50835">
    <property type="entry name" value="IG_LIKE"/>
    <property type="match status" value="2"/>
</dbReference>
<keyword evidence="5" id="KW-0966">Cell projection</keyword>
<name>A0A7W7YHN6_9BACT</name>
<dbReference type="InterPro" id="IPR013431">
    <property type="entry name" value="Delta_60_rpt"/>
</dbReference>
<evidence type="ECO:0000256" key="6">
    <source>
        <dbReference type="ARBA" id="ARBA00023319"/>
    </source>
</evidence>
<feature type="domain" description="Ig-like" evidence="8">
    <location>
        <begin position="1546"/>
        <end position="1626"/>
    </location>
</feature>
<sequence length="2283" mass="239760">MMSLPPSRRFVLLGFLAFLTTVPLAEAQVLDATFDPNANDTVHVAVPLADGKILIGGDFTQVGGIARNRLARLNPDGSVDLTFDPDVTGFSDPPIFPTDFSGVKCLMVQADGKIILGGDFTHIGGTPRNRVARLNADGTLDTSFATGVSSDMGNGMIDRSTVDALAQQEDGKVIIGGDFLNVERQTTHGRLARLKTNGTLDTSFNAASTNIKSVQDLECLPNGQVVVSGQFSNEYKVMKLNADGTRDPTFAIANVTGRVLCLHTLPEGKTLLGSGFTHINGIARSSLARLNADGSLDTQFTTTGSVGSCLALQAGGSIVSSFSQLAADGSFTSLLPTQAGGICYGISLQKNGHILLCGDFTTVGGIPRSGIARIIPAEPPAESLTANSSTGVIQWLRSGSAPEVEKVTFDVWDNATLTWQPCGKASAISGGWQLTGLTLPGSSWIRAQGRVQGGTQSGSSWHAEQIHSYGTAVAELEVEAAGQGSLTDHQDTLSFGTQNWLVPGAAKELTLRNTGTADLTNIAITVIGEQGSDFGISGPAVTTLAAGASTTFTVTFTPQGASSREGTLLISSNDADERPFRVALTGTGVHEDPTLNLAIEGSYVYAATQHPDGRILLVGYLDSINHSTAATDLAWVNETGLASLPFSDSFRINQTAMMPDGKLLTTQSTFGYSKTVKRWTTSGSNDGTFVGRSEFNDGHSMIIYPTGEIIASIRLRNSSTNESFGNVYRFSADGSQVTTQNMGVGSYVNALALQEDGCYLVGGYFITPDGKKGLVRFLPDHNRDTSFMSAGSSSWFSDLTVNTLAIQPDGKILIGGDMEPVGGITREGIARVHADGSLDLAFAPKVNGLIESMILQADGKILIAGQFTEVNGIRRRHIARLFSDGSLDPQFDPDSDNWVHGLSLQKDGSILAGGIFSQIGNVSRQFLARLPNNIPVSESLTVSGNHEIQWLRGGSAAEISHVSFESWNGNSWSPLGRASRMPGGWQMTGLNLPANSWVRARGRAYGGLKNGSSYLVEKIVRYGSAQASLVVERPSGTALGNRAQKADFGGVLVNASSSVITYRLRNTGPQTLTGLILTKDGPQASNFTASTLPSTLAPGASATLTVTFNPKALGERFAALHIESNDLNNSPFDIFLTGIGLNNAPTITGLTDITINEDDLGLNIPFTIGDVETPLADLTVSVTSSNTNLTFGTLSVGSGTGRERTFSIYPRANRFGTSTITVRVGDGTTTTAVPITLTVRSVNDLPTVTGLTTQTILEDSATTALPFTIADVETPAEELTLTATSSNTSLVPEANIVLGGSGEDRTITLTPLPNKNGSSVITIRVNDGTASRNFTFTLTVTAVNDAPTISSIPNQTTDEDTATAAIPFTIADLETALSALVVTVRSSNSTLTPSAAFTLGGAEANRTLVITPAANRNGNATITVSVSDGALTVERTFSLTVNAINDAPTITGLIDRHVFENTATGTVNFNVQDAESVPSALTVTAASSNTALVPNENILLGGTNNIRTLNITPAPGQSGTTLITLTASDGSAQRSASFTLTVANLPIITQHPTTTQVSEGAELRLRVIATGTGTLRYQWRKNEQPIPLATASEWVVAATEIRHEGTYDVIVTNPAGSVPSQPAAVTVHRTPFIQQQPLPQIIHQGSALELSVSALGRAPLFYQWKKGKTNLPNSRADHYQVTEAATATHAGSYSVVISGSSTSKESAPAHVAVVAPALPSLSLKKGGAVKLASKVTAPKVAGVTLSYLWRKNGTPLTNGLQENGALISGAATATLSITQTSLEDSGDYDCRVTLNTPDHSPFLFQSPTRVSIVDEVPVIEEVTLPTTLLVSEPVEAEVRATQAPKTYSAVGLPKGLSLNTSTGRITGRPLQTSRYDAATETYQPFKITFFARNDVGLSTAKEMYLTIEKTPFEGSYIGLVERESHSNGDLGGRLDFTVAPTGVASGSLQVANQRYAFKMALDTQVADPGSFQATVSIPRKKPFLTALRLTLSANASVITGSLQEISSSEETPTDPAALLIHRVTPAAEIAGAISGDYTVGFPSATPLAEGFARVKVSKTGTSQWTGRAGDGSTFTCASKLTTSAQTVLFHALLDKDQGSLQGAVSIHPTTQDLAPLNEATIPLDCLLLPRLAGTRDTTFPGGVPLRALTLVGNKYSKVENFDPLLESPGLDQPSAALSFMGDLDLNLAAFSQSFAVKAPAKIVMPKAGPLNPYGVTLTLASTTGLYSGKYKDLTSGRSGSFSGVLVRHLGTSEKRGFGQFMIPLGTVKDPVHVGTVQLQDLLP</sequence>
<evidence type="ECO:0000313" key="9">
    <source>
        <dbReference type="EMBL" id="MBB5036309.1"/>
    </source>
</evidence>
<feature type="signal peptide" evidence="7">
    <location>
        <begin position="1"/>
        <end position="27"/>
    </location>
</feature>